<protein>
    <submittedName>
        <fullName evidence="1">Uncharacterized protein</fullName>
    </submittedName>
</protein>
<dbReference type="InParanoid" id="A0A067M1G4"/>
<accession>A0A067M1G4</accession>
<dbReference type="AlphaFoldDB" id="A0A067M1G4"/>
<dbReference type="HOGENOM" id="CLU_3050021_0_0_1"/>
<reference evidence="2" key="1">
    <citation type="journal article" date="2014" name="Proc. Natl. Acad. Sci. U.S.A.">
        <title>Extensive sampling of basidiomycete genomes demonstrates inadequacy of the white-rot/brown-rot paradigm for wood decay fungi.</title>
        <authorList>
            <person name="Riley R."/>
            <person name="Salamov A.A."/>
            <person name="Brown D.W."/>
            <person name="Nagy L.G."/>
            <person name="Floudas D."/>
            <person name="Held B.W."/>
            <person name="Levasseur A."/>
            <person name="Lombard V."/>
            <person name="Morin E."/>
            <person name="Otillar R."/>
            <person name="Lindquist E.A."/>
            <person name="Sun H."/>
            <person name="LaButti K.M."/>
            <person name="Schmutz J."/>
            <person name="Jabbour D."/>
            <person name="Luo H."/>
            <person name="Baker S.E."/>
            <person name="Pisabarro A.G."/>
            <person name="Walton J.D."/>
            <person name="Blanchette R.A."/>
            <person name="Henrissat B."/>
            <person name="Martin F."/>
            <person name="Cullen D."/>
            <person name="Hibbett D.S."/>
            <person name="Grigoriev I.V."/>
        </authorList>
    </citation>
    <scope>NUCLEOTIDE SEQUENCE [LARGE SCALE GENOMIC DNA]</scope>
    <source>
        <strain evidence="2">FD-172 SS1</strain>
    </source>
</reference>
<evidence type="ECO:0000313" key="1">
    <source>
        <dbReference type="EMBL" id="KDQ09608.1"/>
    </source>
</evidence>
<evidence type="ECO:0000313" key="2">
    <source>
        <dbReference type="Proteomes" id="UP000027195"/>
    </source>
</evidence>
<sequence length="54" mass="5938">MSCTTTSSAPITQVCFACHATKGDAIKEKCSTMYARPMIRSMVPTFCICYPTRP</sequence>
<keyword evidence="2" id="KW-1185">Reference proteome</keyword>
<proteinExistence type="predicted"/>
<organism evidence="1 2">
    <name type="scientific">Botryobasidium botryosum (strain FD-172 SS1)</name>
    <dbReference type="NCBI Taxonomy" id="930990"/>
    <lineage>
        <taxon>Eukaryota</taxon>
        <taxon>Fungi</taxon>
        <taxon>Dikarya</taxon>
        <taxon>Basidiomycota</taxon>
        <taxon>Agaricomycotina</taxon>
        <taxon>Agaricomycetes</taxon>
        <taxon>Cantharellales</taxon>
        <taxon>Botryobasidiaceae</taxon>
        <taxon>Botryobasidium</taxon>
    </lineage>
</organism>
<dbReference type="Proteomes" id="UP000027195">
    <property type="component" value="Unassembled WGS sequence"/>
</dbReference>
<dbReference type="EMBL" id="KL198076">
    <property type="protein sequence ID" value="KDQ09608.1"/>
    <property type="molecule type" value="Genomic_DNA"/>
</dbReference>
<gene>
    <name evidence="1" type="ORF">BOTBODRAFT_36856</name>
</gene>
<name>A0A067M1G4_BOTB1</name>